<dbReference type="InterPro" id="IPR012302">
    <property type="entry name" value="Malic_NAD-bd"/>
</dbReference>
<dbReference type="InterPro" id="IPR015884">
    <property type="entry name" value="Malic_enzyme_CS"/>
</dbReference>
<keyword evidence="5" id="KW-0479">Metal-binding</keyword>
<evidence type="ECO:0000256" key="5">
    <source>
        <dbReference type="ARBA" id="ARBA00022723"/>
    </source>
</evidence>
<evidence type="ECO:0000256" key="3">
    <source>
        <dbReference type="ARBA" id="ARBA00007686"/>
    </source>
</evidence>
<dbReference type="Gene3D" id="3.40.50.720">
    <property type="entry name" value="NAD(P)-binding Rossmann-like Domain"/>
    <property type="match status" value="1"/>
</dbReference>
<protein>
    <submittedName>
        <fullName evidence="10">NADP-dependent malic enzyme</fullName>
    </submittedName>
</protein>
<dbReference type="SUPFAM" id="SSF53659">
    <property type="entry name" value="Isocitrate/Isopropylmalate dehydrogenase-like"/>
    <property type="match status" value="1"/>
</dbReference>
<comment type="similarity">
    <text evidence="3">In the N-terminal section; belongs to the malic enzymes family.</text>
</comment>
<dbReference type="InterPro" id="IPR012188">
    <property type="entry name" value="ME_PTA"/>
</dbReference>
<gene>
    <name evidence="10" type="ORF">ACFSF0_05445</name>
</gene>
<feature type="domain" description="Malic enzyme N-terminal" evidence="9">
    <location>
        <begin position="25"/>
        <end position="158"/>
    </location>
</feature>
<dbReference type="Pfam" id="PF00390">
    <property type="entry name" value="malic"/>
    <property type="match status" value="1"/>
</dbReference>
<comment type="cofactor">
    <cofactor evidence="1">
        <name>Mn(2+)</name>
        <dbReference type="ChEBI" id="CHEBI:29035"/>
    </cofactor>
</comment>
<reference evidence="11" key="1">
    <citation type="journal article" date="2019" name="Int. J. Syst. Evol. Microbiol.">
        <title>The Global Catalogue of Microorganisms (GCM) 10K type strain sequencing project: providing services to taxonomists for standard genome sequencing and annotation.</title>
        <authorList>
            <consortium name="The Broad Institute Genomics Platform"/>
            <consortium name="The Broad Institute Genome Sequencing Center for Infectious Disease"/>
            <person name="Wu L."/>
            <person name="Ma J."/>
        </authorList>
    </citation>
    <scope>NUCLEOTIDE SEQUENCE [LARGE SCALE GENOMIC DNA]</scope>
    <source>
        <strain evidence="11">LMG 29247</strain>
    </source>
</reference>
<dbReference type="InterPro" id="IPR036291">
    <property type="entry name" value="NAD(P)-bd_dom_sf"/>
</dbReference>
<dbReference type="SMART" id="SM01274">
    <property type="entry name" value="malic"/>
    <property type="match status" value="1"/>
</dbReference>
<comment type="cofactor">
    <cofactor evidence="2">
        <name>Mg(2+)</name>
        <dbReference type="ChEBI" id="CHEBI:18420"/>
    </cofactor>
</comment>
<organism evidence="10 11">
    <name type="scientific">Ottowia flava</name>
    <dbReference type="NCBI Taxonomy" id="2675430"/>
    <lineage>
        <taxon>Bacteria</taxon>
        <taxon>Pseudomonadati</taxon>
        <taxon>Pseudomonadota</taxon>
        <taxon>Betaproteobacteria</taxon>
        <taxon>Burkholderiales</taxon>
        <taxon>Comamonadaceae</taxon>
        <taxon>Ottowia</taxon>
    </lineage>
</organism>
<keyword evidence="11" id="KW-1185">Reference proteome</keyword>
<evidence type="ECO:0000313" key="10">
    <source>
        <dbReference type="EMBL" id="MFD1710038.1"/>
    </source>
</evidence>
<name>A0ABW4KUN7_9BURK</name>
<dbReference type="InterPro" id="IPR042112">
    <property type="entry name" value="P_AcTrfase_dom2"/>
</dbReference>
<dbReference type="InterPro" id="IPR042113">
    <property type="entry name" value="P_AcTrfase_dom1"/>
</dbReference>
<evidence type="ECO:0000259" key="8">
    <source>
        <dbReference type="SMART" id="SM00919"/>
    </source>
</evidence>
<dbReference type="SMART" id="SM00919">
    <property type="entry name" value="Malic_M"/>
    <property type="match status" value="1"/>
</dbReference>
<keyword evidence="6" id="KW-0560">Oxidoreductase</keyword>
<dbReference type="PROSITE" id="PS00331">
    <property type="entry name" value="MALIC_ENZYMES"/>
    <property type="match status" value="1"/>
</dbReference>
<comment type="caution">
    <text evidence="10">The sequence shown here is derived from an EMBL/GenBank/DDBJ whole genome shotgun (WGS) entry which is preliminary data.</text>
</comment>
<evidence type="ECO:0000256" key="1">
    <source>
        <dbReference type="ARBA" id="ARBA00001936"/>
    </source>
</evidence>
<proteinExistence type="inferred from homology"/>
<dbReference type="CDD" id="cd05311">
    <property type="entry name" value="NAD_bind_2_malic_enz"/>
    <property type="match status" value="1"/>
</dbReference>
<dbReference type="Gene3D" id="3.40.50.10950">
    <property type="match status" value="1"/>
</dbReference>
<sequence length="771" mass="82125">MTKPLSPTEMALRDAAREYHRSPTRGKIAVNATKPLSNQLDLSLAYSPGVAYPCLDIQADPAKAAEYTSRGNLVGVITNGTAVLGLGDIGPLAGKPVMEGKGCLFKKFAGVDVFDIELDERDPDKLVEIIASLEPTLGGINLEDIKAPECFYIEKKLRERMNIPVFHDDQHGTAIISAAALLNGLELVGKKIGDVKVAVSGAGAAAIACLDVMVALGVKPQNVFACDSKGLIYQGRPGGFDESKARFAQPDTGARTLADVVKGADVFLGCSAAGVLTPEMVKTMADKPVILALANPEPEIRPEDAKAARPDCIIATGRSDYPNQVNNVLCFPYIFRGALDCGATKITEEMKLACVHEIANLAKAETSAEVAAAYAGKDLQFGADYIIPTPFDPRLIMRIAPAVAKAAAASGVATRPIEDMDAYRMSLERFVYQTGMVMRPVYAAAKAAAPDHKRVAYAEGEDERVLRAAQIAIDDRLATPILIGRPAVIETRIQKAGLRMRLGKDIECVNPEDDPRFRTYWETYHGLMARNGVTVEAAKAAVRRSTTVIAALMVHLGDADAMLCGTVGRFDAHLDHIRDIIGVEPGAPGYATLNALMLPERTLFITDTYVNDDPSAELLAAIAKMAADEVGNFGVPPKVAFVSHSNFGSSKRPGALKMRRARELFREMAPDVECDGEMHGDNALSTALRAQAVPDSTLHGEANLLVCPSLDAANILFNVLKITVGSGVTIGPMLLGTAAPAHVLTPSATVRRLVNMTALAVAEAAARQRAK</sequence>
<evidence type="ECO:0000256" key="2">
    <source>
        <dbReference type="ARBA" id="ARBA00001946"/>
    </source>
</evidence>
<dbReference type="PIRSF" id="PIRSF036684">
    <property type="entry name" value="ME_PTA"/>
    <property type="match status" value="1"/>
</dbReference>
<dbReference type="Pfam" id="PF03949">
    <property type="entry name" value="Malic_M"/>
    <property type="match status" value="1"/>
</dbReference>
<feature type="domain" description="Malic enzyme NAD-binding" evidence="8">
    <location>
        <begin position="170"/>
        <end position="408"/>
    </location>
</feature>
<comment type="similarity">
    <text evidence="4">In the C-terminal section; belongs to the phosphate acetyltransferase and butyryltransferase family.</text>
</comment>
<dbReference type="PANTHER" id="PTHR43237">
    <property type="entry name" value="NADP-DEPENDENT MALIC ENZYME"/>
    <property type="match status" value="1"/>
</dbReference>
<dbReference type="InterPro" id="IPR002505">
    <property type="entry name" value="PTA_PTB"/>
</dbReference>
<evidence type="ECO:0000259" key="9">
    <source>
        <dbReference type="SMART" id="SM01274"/>
    </source>
</evidence>
<evidence type="ECO:0000313" key="11">
    <source>
        <dbReference type="Proteomes" id="UP001597304"/>
    </source>
</evidence>
<dbReference type="Gene3D" id="3.40.50.10750">
    <property type="entry name" value="Isocitrate/Isopropylmalate dehydrogenase-like"/>
    <property type="match status" value="1"/>
</dbReference>
<evidence type="ECO:0000256" key="4">
    <source>
        <dbReference type="ARBA" id="ARBA00008756"/>
    </source>
</evidence>
<dbReference type="InterPro" id="IPR012301">
    <property type="entry name" value="Malic_N_dom"/>
</dbReference>
<dbReference type="SUPFAM" id="SSF53223">
    <property type="entry name" value="Aminoacid dehydrogenase-like, N-terminal domain"/>
    <property type="match status" value="1"/>
</dbReference>
<dbReference type="RefSeq" id="WP_147911812.1">
    <property type="nucleotide sequence ID" value="NZ_JBHUEJ010000015.1"/>
</dbReference>
<evidence type="ECO:0000256" key="7">
    <source>
        <dbReference type="ARBA" id="ARBA00023268"/>
    </source>
</evidence>
<dbReference type="EMBL" id="JBHUEJ010000015">
    <property type="protein sequence ID" value="MFD1710038.1"/>
    <property type="molecule type" value="Genomic_DNA"/>
</dbReference>
<dbReference type="Pfam" id="PF01515">
    <property type="entry name" value="PTA_PTB"/>
    <property type="match status" value="1"/>
</dbReference>
<accession>A0ABW4KUN7</accession>
<dbReference type="Gene3D" id="3.40.50.10380">
    <property type="entry name" value="Malic enzyme, N-terminal domain"/>
    <property type="match status" value="1"/>
</dbReference>
<keyword evidence="7" id="KW-0511">Multifunctional enzyme</keyword>
<dbReference type="SUPFAM" id="SSF51735">
    <property type="entry name" value="NAD(P)-binding Rossmann-fold domains"/>
    <property type="match status" value="1"/>
</dbReference>
<dbReference type="InterPro" id="IPR046346">
    <property type="entry name" value="Aminoacid_DH-like_N_sf"/>
</dbReference>
<dbReference type="Proteomes" id="UP001597304">
    <property type="component" value="Unassembled WGS sequence"/>
</dbReference>
<dbReference type="PANTHER" id="PTHR43237:SF4">
    <property type="entry name" value="NADP-DEPENDENT MALIC ENZYME"/>
    <property type="match status" value="1"/>
</dbReference>
<dbReference type="InterPro" id="IPR037062">
    <property type="entry name" value="Malic_N_dom_sf"/>
</dbReference>
<dbReference type="InterPro" id="IPR051674">
    <property type="entry name" value="Malate_Decarboxylase"/>
</dbReference>
<evidence type="ECO:0000256" key="6">
    <source>
        <dbReference type="ARBA" id="ARBA00023002"/>
    </source>
</evidence>
<dbReference type="InterPro" id="IPR045213">
    <property type="entry name" value="Malic_NAD-bd_bact_type"/>
</dbReference>